<evidence type="ECO:0000313" key="5">
    <source>
        <dbReference type="EMBL" id="KAE9399906.1"/>
    </source>
</evidence>
<dbReference type="InterPro" id="IPR014712">
    <property type="entry name" value="ANTH_dom_sf"/>
</dbReference>
<evidence type="ECO:0000259" key="4">
    <source>
        <dbReference type="PROSITE" id="PS50942"/>
    </source>
</evidence>
<dbReference type="GO" id="GO:0006900">
    <property type="term" value="P:vesicle budding from membrane"/>
    <property type="evidence" value="ECO:0007669"/>
    <property type="project" value="TreeGrafter"/>
</dbReference>
<dbReference type="Proteomes" id="UP000799118">
    <property type="component" value="Unassembled WGS sequence"/>
</dbReference>
<feature type="compositionally biased region" description="Gly residues" evidence="3">
    <location>
        <begin position="790"/>
        <end position="800"/>
    </location>
</feature>
<feature type="compositionally biased region" description="Low complexity" evidence="3">
    <location>
        <begin position="346"/>
        <end position="360"/>
    </location>
</feature>
<dbReference type="FunFam" id="1.20.58.150:FF:000004">
    <property type="entry name" value="ENTH domain protein"/>
    <property type="match status" value="1"/>
</dbReference>
<feature type="compositionally biased region" description="Polar residues" evidence="3">
    <location>
        <begin position="712"/>
        <end position="724"/>
    </location>
</feature>
<comment type="subcellular location">
    <subcellularLocation>
        <location evidence="1">Cytoplasm</location>
    </subcellularLocation>
</comment>
<feature type="region of interest" description="Disordered" evidence="3">
    <location>
        <begin position="312"/>
        <end position="362"/>
    </location>
</feature>
<dbReference type="OrthoDB" id="44015at2759"/>
<dbReference type="PROSITE" id="PS50942">
    <property type="entry name" value="ENTH"/>
    <property type="match status" value="1"/>
</dbReference>
<dbReference type="InterPro" id="IPR013809">
    <property type="entry name" value="ENTH"/>
</dbReference>
<dbReference type="Gene3D" id="1.20.58.150">
    <property type="entry name" value="ANTH domain"/>
    <property type="match status" value="1"/>
</dbReference>
<feature type="compositionally biased region" description="Basic and acidic residues" evidence="3">
    <location>
        <begin position="312"/>
        <end position="321"/>
    </location>
</feature>
<dbReference type="GO" id="GO:0005546">
    <property type="term" value="F:phosphatidylinositol-4,5-bisphosphate binding"/>
    <property type="evidence" value="ECO:0007669"/>
    <property type="project" value="TreeGrafter"/>
</dbReference>
<dbReference type="SUPFAM" id="SSF89009">
    <property type="entry name" value="GAT-like domain"/>
    <property type="match status" value="1"/>
</dbReference>
<evidence type="ECO:0000256" key="3">
    <source>
        <dbReference type="SAM" id="MobiDB-lite"/>
    </source>
</evidence>
<feature type="compositionally biased region" description="Polar residues" evidence="3">
    <location>
        <begin position="671"/>
        <end position="690"/>
    </location>
</feature>
<dbReference type="FunFam" id="1.25.40.90:FF:000036">
    <property type="entry name" value="Unplaced genomic scaffold supercont1.4, whole genome shotgun sequence"/>
    <property type="match status" value="1"/>
</dbReference>
<dbReference type="InterPro" id="IPR045192">
    <property type="entry name" value="AP180-like"/>
</dbReference>
<dbReference type="InterPro" id="IPR011417">
    <property type="entry name" value="ANTH_dom"/>
</dbReference>
<evidence type="ECO:0000256" key="1">
    <source>
        <dbReference type="ARBA" id="ARBA00004496"/>
    </source>
</evidence>
<feature type="compositionally biased region" description="Low complexity" evidence="3">
    <location>
        <begin position="691"/>
        <end position="711"/>
    </location>
</feature>
<feature type="compositionally biased region" description="Low complexity" evidence="3">
    <location>
        <begin position="654"/>
        <end position="666"/>
    </location>
</feature>
<gene>
    <name evidence="5" type="ORF">BT96DRAFT_857872</name>
</gene>
<feature type="region of interest" description="Disordered" evidence="3">
    <location>
        <begin position="517"/>
        <end position="724"/>
    </location>
</feature>
<feature type="compositionally biased region" description="Polar residues" evidence="3">
    <location>
        <begin position="767"/>
        <end position="783"/>
    </location>
</feature>
<dbReference type="Gene3D" id="1.25.40.90">
    <property type="match status" value="1"/>
</dbReference>
<dbReference type="PANTHER" id="PTHR22951">
    <property type="entry name" value="CLATHRIN ASSEMBLY PROTEIN"/>
    <property type="match status" value="1"/>
</dbReference>
<feature type="compositionally biased region" description="Polar residues" evidence="3">
    <location>
        <begin position="559"/>
        <end position="572"/>
    </location>
</feature>
<feature type="compositionally biased region" description="Polar residues" evidence="3">
    <location>
        <begin position="528"/>
        <end position="549"/>
    </location>
</feature>
<accession>A0A6A4HP76</accession>
<name>A0A6A4HP76_9AGAR</name>
<dbReference type="GO" id="GO:0048268">
    <property type="term" value="P:clathrin coat assembly"/>
    <property type="evidence" value="ECO:0007669"/>
    <property type="project" value="InterPro"/>
</dbReference>
<keyword evidence="6" id="KW-1185">Reference proteome</keyword>
<keyword evidence="2" id="KW-0963">Cytoplasm</keyword>
<dbReference type="Pfam" id="PF07651">
    <property type="entry name" value="ANTH"/>
    <property type="match status" value="1"/>
</dbReference>
<reference evidence="5" key="1">
    <citation type="journal article" date="2019" name="Environ. Microbiol.">
        <title>Fungal ecological strategies reflected in gene transcription - a case study of two litter decomposers.</title>
        <authorList>
            <person name="Barbi F."/>
            <person name="Kohler A."/>
            <person name="Barry K."/>
            <person name="Baskaran P."/>
            <person name="Daum C."/>
            <person name="Fauchery L."/>
            <person name="Ihrmark K."/>
            <person name="Kuo A."/>
            <person name="LaButti K."/>
            <person name="Lipzen A."/>
            <person name="Morin E."/>
            <person name="Grigoriev I.V."/>
            <person name="Henrissat B."/>
            <person name="Lindahl B."/>
            <person name="Martin F."/>
        </authorList>
    </citation>
    <scope>NUCLEOTIDE SEQUENCE</scope>
    <source>
        <strain evidence="5">JB14</strain>
    </source>
</reference>
<dbReference type="SMART" id="SM00273">
    <property type="entry name" value="ENTH"/>
    <property type="match status" value="1"/>
</dbReference>
<dbReference type="AlphaFoldDB" id="A0A6A4HP76"/>
<dbReference type="GO" id="GO:0005905">
    <property type="term" value="C:clathrin-coated pit"/>
    <property type="evidence" value="ECO:0007669"/>
    <property type="project" value="TreeGrafter"/>
</dbReference>
<dbReference type="EMBL" id="ML769463">
    <property type="protein sequence ID" value="KAE9399906.1"/>
    <property type="molecule type" value="Genomic_DNA"/>
</dbReference>
<organism evidence="5 6">
    <name type="scientific">Gymnopus androsaceus JB14</name>
    <dbReference type="NCBI Taxonomy" id="1447944"/>
    <lineage>
        <taxon>Eukaryota</taxon>
        <taxon>Fungi</taxon>
        <taxon>Dikarya</taxon>
        <taxon>Basidiomycota</taxon>
        <taxon>Agaricomycotina</taxon>
        <taxon>Agaricomycetes</taxon>
        <taxon>Agaricomycetidae</taxon>
        <taxon>Agaricales</taxon>
        <taxon>Marasmiineae</taxon>
        <taxon>Omphalotaceae</taxon>
        <taxon>Gymnopus</taxon>
    </lineage>
</organism>
<sequence>MSSYDKVVKLACKPKAAPPKAKYLDPIIAATWSDDGAVHDVCKALSPRFREPNSVVVFKALIVLHTMIRNGATDNVLSYLSSSEVLRLQNVSTGNWEGYTAPQNLQNYAVYLDSRIRAYRDLKHDAIRVQAESNRDMRNSASVEEDNYARGKKKEPPASSGPQRSKTIMGRKLRVMTVEKGLLRETKAVHRMIDTLVECKFYLDDLEDELTTTALRMLVKDLLILFQAGNEGVINVLENYFEMSHVDAEQALAIYRHFCKQTEKVVEFLGVAKKLQNILNVPIPNLKHAPVSLAGSLEEYLKDPNFEQNRIEYKTNKEAVRRGGRSNGASSTKPSKAPSPVPPLPTSSSTASSAQPSTQPDQNKAVIDFFSGIEQEQPTMFNPQTNSPNSAYFQQQGTVNPFVQMGMAPQFSQPQMQPQPTGFIVPQQTSMQPAPNPFGMMQQPSQPQSHLRLQPQPTGHRPFSSFLPQQTGMLAAPQQQQTGFLQPQATGGNPFRQSIMMPQTTGMAMFGVGGMQQQQPQQLGPFGNSNGQTSPFSAGPFSQQTSPSPMNIPPRPASTPLTAFGSTQNSMASPPPAQPVKTHQTGTRNPFGPIPAAAPPPVPKPPTLMELAMGYGGQNGNAAGQQQQQAAPQLPQPTGFGSFSFGMSALNPGSSDMSSIASSFSSKKPETSPTTGQSAFSSSGPLNYQNTSTTTTGSTFSDSLFSSSLSTQPTGATNTSSSPSISFTGAAPLKSQSTGFSGLKPFKPSSSFGASLLESLPPIPGSAPTTPAVTGAPSSTTSPNGLTNGNFGGGLNGGLGSQPTGLGQMSAFGGSNGMGSTLGQGLRPQMTGGGANPFRASMFSATPNGTSVPPMP</sequence>
<feature type="compositionally biased region" description="Low complexity" evidence="3">
    <location>
        <begin position="620"/>
        <end position="637"/>
    </location>
</feature>
<feature type="region of interest" description="Disordered" evidence="3">
    <location>
        <begin position="760"/>
        <end position="856"/>
    </location>
</feature>
<proteinExistence type="predicted"/>
<dbReference type="GO" id="GO:0005545">
    <property type="term" value="F:1-phosphatidylinositol binding"/>
    <property type="evidence" value="ECO:0007669"/>
    <property type="project" value="InterPro"/>
</dbReference>
<dbReference type="GO" id="GO:0030136">
    <property type="term" value="C:clathrin-coated vesicle"/>
    <property type="evidence" value="ECO:0007669"/>
    <property type="project" value="InterPro"/>
</dbReference>
<protein>
    <submittedName>
        <fullName evidence="5">ANTH-domain-containing protein</fullName>
    </submittedName>
</protein>
<dbReference type="SUPFAM" id="SSF48464">
    <property type="entry name" value="ENTH/VHS domain"/>
    <property type="match status" value="1"/>
</dbReference>
<dbReference type="CDD" id="cd16988">
    <property type="entry name" value="ANTH_N_YAP180"/>
    <property type="match status" value="1"/>
</dbReference>
<feature type="region of interest" description="Disordered" evidence="3">
    <location>
        <begin position="131"/>
        <end position="166"/>
    </location>
</feature>
<feature type="compositionally biased region" description="Pro residues" evidence="3">
    <location>
        <begin position="592"/>
        <end position="606"/>
    </location>
</feature>
<evidence type="ECO:0000313" key="6">
    <source>
        <dbReference type="Proteomes" id="UP000799118"/>
    </source>
</evidence>
<dbReference type="InterPro" id="IPR008942">
    <property type="entry name" value="ENTH_VHS"/>
</dbReference>
<dbReference type="GO" id="GO:0032050">
    <property type="term" value="F:clathrin heavy chain binding"/>
    <property type="evidence" value="ECO:0007669"/>
    <property type="project" value="TreeGrafter"/>
</dbReference>
<feature type="domain" description="ENTH" evidence="4">
    <location>
        <begin position="1"/>
        <end position="126"/>
    </location>
</feature>
<evidence type="ECO:0000256" key="2">
    <source>
        <dbReference type="ARBA" id="ARBA00022490"/>
    </source>
</evidence>
<dbReference type="GO" id="GO:0000149">
    <property type="term" value="F:SNARE binding"/>
    <property type="evidence" value="ECO:0007669"/>
    <property type="project" value="TreeGrafter"/>
</dbReference>
<dbReference type="GO" id="GO:0072583">
    <property type="term" value="P:clathrin-dependent endocytosis"/>
    <property type="evidence" value="ECO:0007669"/>
    <property type="project" value="InterPro"/>
</dbReference>
<feature type="non-terminal residue" evidence="5">
    <location>
        <position position="856"/>
    </location>
</feature>
<feature type="compositionally biased region" description="Polar residues" evidence="3">
    <location>
        <begin position="843"/>
        <end position="856"/>
    </location>
</feature>
<feature type="compositionally biased region" description="Low complexity" evidence="3">
    <location>
        <begin position="517"/>
        <end position="527"/>
    </location>
</feature>
<dbReference type="PANTHER" id="PTHR22951:SF5">
    <property type="entry name" value="PHOSPHATIDYLINOSITOL-BINDING CLATHRIN ASSEMBLY PROTEIN LAP"/>
    <property type="match status" value="1"/>
</dbReference>